<gene>
    <name evidence="12" type="ORF">ACFFLE_07695</name>
</gene>
<reference evidence="12 13" key="1">
    <citation type="submission" date="2024-09" db="EMBL/GenBank/DDBJ databases">
        <authorList>
            <person name="Sun Q."/>
            <person name="Mori K."/>
        </authorList>
    </citation>
    <scope>NUCLEOTIDE SEQUENCE [LARGE SCALE GENOMIC DNA]</scope>
    <source>
        <strain evidence="12 13">JCM 12822</strain>
    </source>
</reference>
<evidence type="ECO:0000256" key="4">
    <source>
        <dbReference type="ARBA" id="ARBA00022596"/>
    </source>
</evidence>
<comment type="caution">
    <text evidence="12">The sequence shown here is derived from an EMBL/GenBank/DDBJ whole genome shotgun (WGS) entry which is preliminary data.</text>
</comment>
<evidence type="ECO:0000256" key="8">
    <source>
        <dbReference type="ARBA" id="ARBA00023112"/>
    </source>
</evidence>
<dbReference type="PROSITE" id="PS50928">
    <property type="entry name" value="ABC_TM1"/>
    <property type="match status" value="1"/>
</dbReference>
<dbReference type="PANTHER" id="PTHR30614">
    <property type="entry name" value="MEMBRANE COMPONENT OF AMINO ACID ABC TRANSPORTER"/>
    <property type="match status" value="1"/>
</dbReference>
<keyword evidence="6" id="KW-0029">Amino-acid transport</keyword>
<feature type="domain" description="ABC transmembrane type-1" evidence="11">
    <location>
        <begin position="17"/>
        <end position="214"/>
    </location>
</feature>
<feature type="transmembrane region" description="Helical" evidence="10">
    <location>
        <begin position="166"/>
        <end position="183"/>
    </location>
</feature>
<keyword evidence="3" id="KW-1003">Cell membrane</keyword>
<evidence type="ECO:0000259" key="11">
    <source>
        <dbReference type="PROSITE" id="PS50928"/>
    </source>
</evidence>
<organism evidence="12 13">
    <name type="scientific">Salinicoccus siamensis</name>
    <dbReference type="NCBI Taxonomy" id="381830"/>
    <lineage>
        <taxon>Bacteria</taxon>
        <taxon>Bacillati</taxon>
        <taxon>Bacillota</taxon>
        <taxon>Bacilli</taxon>
        <taxon>Bacillales</taxon>
        <taxon>Staphylococcaceae</taxon>
        <taxon>Salinicoccus</taxon>
    </lineage>
</organism>
<keyword evidence="8" id="KW-0921">Nickel transport</keyword>
<keyword evidence="4" id="KW-0533">Nickel</keyword>
<keyword evidence="5 10" id="KW-0812">Transmembrane</keyword>
<accession>A0ABV5Z5M1</accession>
<evidence type="ECO:0000313" key="12">
    <source>
        <dbReference type="EMBL" id="MFB9860991.1"/>
    </source>
</evidence>
<dbReference type="CDD" id="cd06261">
    <property type="entry name" value="TM_PBP2"/>
    <property type="match status" value="1"/>
</dbReference>
<feature type="transmembrane region" description="Helical" evidence="10">
    <location>
        <begin position="90"/>
        <end position="107"/>
    </location>
</feature>
<evidence type="ECO:0000256" key="10">
    <source>
        <dbReference type="RuleBase" id="RU363032"/>
    </source>
</evidence>
<dbReference type="Proteomes" id="UP001589740">
    <property type="component" value="Unassembled WGS sequence"/>
</dbReference>
<feature type="transmembrane region" description="Helical" evidence="10">
    <location>
        <begin position="65"/>
        <end position="84"/>
    </location>
</feature>
<dbReference type="InterPro" id="IPR043429">
    <property type="entry name" value="ArtM/GltK/GlnP/TcyL/YhdX-like"/>
</dbReference>
<keyword evidence="13" id="KW-1185">Reference proteome</keyword>
<feature type="transmembrane region" description="Helical" evidence="10">
    <location>
        <begin position="195"/>
        <end position="214"/>
    </location>
</feature>
<dbReference type="NCBIfam" id="TIGR01726">
    <property type="entry name" value="HEQRo_perm_3TM"/>
    <property type="match status" value="1"/>
</dbReference>
<evidence type="ECO:0000256" key="5">
    <source>
        <dbReference type="ARBA" id="ARBA00022692"/>
    </source>
</evidence>
<evidence type="ECO:0000256" key="7">
    <source>
        <dbReference type="ARBA" id="ARBA00022989"/>
    </source>
</evidence>
<dbReference type="InterPro" id="IPR010065">
    <property type="entry name" value="AA_ABC_transptr_permease_3TM"/>
</dbReference>
<dbReference type="InterPro" id="IPR000515">
    <property type="entry name" value="MetI-like"/>
</dbReference>
<keyword evidence="8" id="KW-0406">Ion transport</keyword>
<dbReference type="Pfam" id="PF00528">
    <property type="entry name" value="BPD_transp_1"/>
    <property type="match status" value="1"/>
</dbReference>
<evidence type="ECO:0000313" key="13">
    <source>
        <dbReference type="Proteomes" id="UP001589740"/>
    </source>
</evidence>
<keyword evidence="7 10" id="KW-1133">Transmembrane helix</keyword>
<dbReference type="SUPFAM" id="SSF161098">
    <property type="entry name" value="MetI-like"/>
    <property type="match status" value="1"/>
</dbReference>
<proteinExistence type="inferred from homology"/>
<feature type="transmembrane region" description="Helical" evidence="10">
    <location>
        <begin position="12"/>
        <end position="36"/>
    </location>
</feature>
<dbReference type="InterPro" id="IPR035906">
    <property type="entry name" value="MetI-like_sf"/>
</dbReference>
<protein>
    <submittedName>
        <fullName evidence="12">Amino acid ABC transporter permease</fullName>
    </submittedName>
</protein>
<evidence type="ECO:0000256" key="2">
    <source>
        <dbReference type="ARBA" id="ARBA00022448"/>
    </source>
</evidence>
<comment type="similarity">
    <text evidence="10">Belongs to the binding-protein-dependent transport system permease family.</text>
</comment>
<keyword evidence="2 10" id="KW-0813">Transport</keyword>
<name>A0ABV5Z5M1_9STAP</name>
<dbReference type="PANTHER" id="PTHR30614:SF0">
    <property type="entry name" value="L-CYSTINE TRANSPORT SYSTEM PERMEASE PROTEIN TCYL"/>
    <property type="match status" value="1"/>
</dbReference>
<dbReference type="Gene3D" id="1.10.3720.10">
    <property type="entry name" value="MetI-like"/>
    <property type="match status" value="1"/>
</dbReference>
<evidence type="ECO:0000256" key="3">
    <source>
        <dbReference type="ARBA" id="ARBA00022475"/>
    </source>
</evidence>
<dbReference type="RefSeq" id="WP_380570557.1">
    <property type="nucleotide sequence ID" value="NZ_JBHMAH010000021.1"/>
</dbReference>
<evidence type="ECO:0000256" key="1">
    <source>
        <dbReference type="ARBA" id="ARBA00004651"/>
    </source>
</evidence>
<sequence>MDVQYMLEILPQFLSVIPITLLIVVLAAVFGFLLSIPVAAARIRRIPALSQLLGAYISFTRSTPILLQLFLFFFGLPVLLQLIGFDIRNIGPITAATVCLIFFNGAYMSEVLRPAYLAIDKGQHEAAESLGYTPFQKMKRVIIPQMGPIALPGLGNAIIHLIHDSSLVFAIGVVDLMGMATIMSGDTFGMKQVEVFLTVALIYWGISMISEQIIRRLERRKKRMLRRTGYEMKKKEAGYSV</sequence>
<evidence type="ECO:0000256" key="6">
    <source>
        <dbReference type="ARBA" id="ARBA00022970"/>
    </source>
</evidence>
<keyword evidence="9 10" id="KW-0472">Membrane</keyword>
<comment type="subcellular location">
    <subcellularLocation>
        <location evidence="1 10">Cell membrane</location>
        <topology evidence="1 10">Multi-pass membrane protein</topology>
    </subcellularLocation>
</comment>
<evidence type="ECO:0000256" key="9">
    <source>
        <dbReference type="ARBA" id="ARBA00023136"/>
    </source>
</evidence>
<dbReference type="EMBL" id="JBHMAH010000021">
    <property type="protein sequence ID" value="MFB9860991.1"/>
    <property type="molecule type" value="Genomic_DNA"/>
</dbReference>